<dbReference type="InterPro" id="IPR055227">
    <property type="entry name" value="HRQ1_WHD"/>
</dbReference>
<proteinExistence type="predicted"/>
<dbReference type="OrthoDB" id="18781at2759"/>
<dbReference type="GO" id="GO:0006289">
    <property type="term" value="P:nucleotide-excision repair"/>
    <property type="evidence" value="ECO:0007669"/>
    <property type="project" value="TreeGrafter"/>
</dbReference>
<evidence type="ECO:0008006" key="8">
    <source>
        <dbReference type="Google" id="ProtNLM"/>
    </source>
</evidence>
<organism evidence="6 7">
    <name type="scientific">Botryobasidium botryosum (strain FD-172 SS1)</name>
    <dbReference type="NCBI Taxonomy" id="930990"/>
    <lineage>
        <taxon>Eukaryota</taxon>
        <taxon>Fungi</taxon>
        <taxon>Dikarya</taxon>
        <taxon>Basidiomycota</taxon>
        <taxon>Agaricomycotina</taxon>
        <taxon>Agaricomycetes</taxon>
        <taxon>Cantharellales</taxon>
        <taxon>Botryobasidiaceae</taxon>
        <taxon>Botryobasidium</taxon>
    </lineage>
</organism>
<sequence length="1070" mass="119090">MAVSGQSLQKLAQKRKAAASSEPPAKKSKATASTSGKGKAVGTGELEWPDYFIKLFKTFKALNTVITFCFARKKITTTFSSVRTSVENILKAPLELSKVAEIKALLPSTIRFAYIPADDHKTQVETIAAGRPEEPPDVYASWSKKAKGEDEHVLVLEFLDNDGAPKESKQKSYHSPFEAPMALTPAQVKDLIQARNQRFESAVNELLLACAEPATPDTDPVLLVQSAAKEHIPLDPKAPRPTESAIPSPHQRPAIVDVIEEIKEQNWYHDQIADSRVFDEKTARWGELSRLLSSSVLDALKTARSVTGFYAHQAAAINALWEGRHVIVSTSTASGKSIIYQVPVLCQLEQDRHATAMFIYPTKALAQDQKLALEQLLSRCEGLGDIRVYTYDGDTPKEDRRRIRDTASVIFTNFDMLHASILPNETLWRGFLKNMKLVVVDELHYYNGPLGSHVALIMRRLRRVCAAVGNRRSQFISCSATISNPEQHMRNIFGVEDIEVVTDDGAPTGRKDFLLWRPALIDPRDELAGRVEPLSEACQMFCFLMKRGIRCIVFCKIRRTCELAMKMVRQQLIGDGRTDILSKVKAYRGGYSQQDRRKIEAEAFSGNLLGIIATNALELGVDIGTLDAVITLGFPHNLASFRQQTGRAGRRARDALSVLVVDNRPIDQHYLKNPDEIHDKSTSDLLVDLENKVILDGHLQCAAHEMPINLEEDEQYFGSLLEELSEKLKCDQDGWYHTNPAFLPHPSSFVSIRGGTEDMYIIIDISNAHQPARVLEDIEFSRAIFETYEGGVFMHQGLTFVVAEVDHDERIVKVMRSDVKWITKPRDFTNIDPMKTHRIREIQGSTERAFYGRIHLFTRVFGFYKLLNKVIIETVDLQTPPYERDTTGMWIDIPKHAVEELRRKGHGLAECIHSAQHAVLSIAPLFSMASAGNLKTECKAPEKLNDPPELLRMRPARLIFYDACGKGGGVAAKAFDHISPLLRQALDSVEACSCEDGCLSCILSSSCSEKNIKGSKIGAILILKVLLGRPIDWDTQPAVGPPTGHDRITDAEEVGAVEGVVVETDVSTGL</sequence>
<evidence type="ECO:0000259" key="5">
    <source>
        <dbReference type="PROSITE" id="PS51194"/>
    </source>
</evidence>
<feature type="domain" description="Helicase ATP-binding" evidence="4">
    <location>
        <begin position="317"/>
        <end position="500"/>
    </location>
</feature>
<dbReference type="InterPro" id="IPR014939">
    <property type="entry name" value="CDT1_Gemini-bd-like"/>
</dbReference>
<protein>
    <recommendedName>
        <fullName evidence="8">DEAD/DEAH box helicase</fullName>
    </recommendedName>
</protein>
<evidence type="ECO:0000256" key="1">
    <source>
        <dbReference type="ARBA" id="ARBA00022741"/>
    </source>
</evidence>
<dbReference type="GO" id="GO:0003676">
    <property type="term" value="F:nucleic acid binding"/>
    <property type="evidence" value="ECO:0007669"/>
    <property type="project" value="InterPro"/>
</dbReference>
<dbReference type="CDD" id="cd18797">
    <property type="entry name" value="SF2_C_Hrq"/>
    <property type="match status" value="1"/>
</dbReference>
<feature type="compositionally biased region" description="Low complexity" evidence="3">
    <location>
        <begin position="1"/>
        <end position="11"/>
    </location>
</feature>
<dbReference type="EMBL" id="KL198019">
    <property type="protein sequence ID" value="KDQ19633.1"/>
    <property type="molecule type" value="Genomic_DNA"/>
</dbReference>
<evidence type="ECO:0000256" key="2">
    <source>
        <dbReference type="ARBA" id="ARBA00022840"/>
    </source>
</evidence>
<dbReference type="InterPro" id="IPR027417">
    <property type="entry name" value="P-loop_NTPase"/>
</dbReference>
<dbReference type="GO" id="GO:0005634">
    <property type="term" value="C:nucleus"/>
    <property type="evidence" value="ECO:0007669"/>
    <property type="project" value="TreeGrafter"/>
</dbReference>
<dbReference type="Gene3D" id="3.40.50.300">
    <property type="entry name" value="P-loop containing nucleotide triphosphate hydrolases"/>
    <property type="match status" value="2"/>
</dbReference>
<dbReference type="Pfam" id="PF08839">
    <property type="entry name" value="CDT1"/>
    <property type="match status" value="1"/>
</dbReference>
<dbReference type="Pfam" id="PF09369">
    <property type="entry name" value="MZB"/>
    <property type="match status" value="1"/>
</dbReference>
<gene>
    <name evidence="6" type="ORF">BOTBODRAFT_28200</name>
</gene>
<keyword evidence="7" id="KW-1185">Reference proteome</keyword>
<dbReference type="AlphaFoldDB" id="A0A067MV56"/>
<name>A0A067MV56_BOTB1</name>
<dbReference type="PANTHER" id="PTHR47957">
    <property type="entry name" value="ATP-DEPENDENT HELICASE HRQ1"/>
    <property type="match status" value="1"/>
</dbReference>
<dbReference type="SMART" id="SM00490">
    <property type="entry name" value="HELICc"/>
    <property type="match status" value="1"/>
</dbReference>
<dbReference type="Pfam" id="PF00271">
    <property type="entry name" value="Helicase_C"/>
    <property type="match status" value="1"/>
</dbReference>
<dbReference type="GO" id="GO:0043138">
    <property type="term" value="F:3'-5' DNA helicase activity"/>
    <property type="evidence" value="ECO:0007669"/>
    <property type="project" value="TreeGrafter"/>
</dbReference>
<evidence type="ECO:0000313" key="6">
    <source>
        <dbReference type="EMBL" id="KDQ19633.1"/>
    </source>
</evidence>
<dbReference type="FunCoup" id="A0A067MV56">
    <property type="interactions" value="293"/>
</dbReference>
<dbReference type="InParanoid" id="A0A067MV56"/>
<dbReference type="GO" id="GO:0036297">
    <property type="term" value="P:interstrand cross-link repair"/>
    <property type="evidence" value="ECO:0007669"/>
    <property type="project" value="TreeGrafter"/>
</dbReference>
<dbReference type="CDD" id="cd17923">
    <property type="entry name" value="DEXHc_Hrq1-like"/>
    <property type="match status" value="1"/>
</dbReference>
<dbReference type="GO" id="GO:0005524">
    <property type="term" value="F:ATP binding"/>
    <property type="evidence" value="ECO:0007669"/>
    <property type="project" value="UniProtKB-KW"/>
</dbReference>
<dbReference type="SMART" id="SM01075">
    <property type="entry name" value="CDT1"/>
    <property type="match status" value="1"/>
</dbReference>
<dbReference type="PROSITE" id="PS51194">
    <property type="entry name" value="HELICASE_CTER"/>
    <property type="match status" value="1"/>
</dbReference>
<dbReference type="InterPro" id="IPR018973">
    <property type="entry name" value="MZB"/>
</dbReference>
<dbReference type="Pfam" id="PF22982">
    <property type="entry name" value="WHD_HRQ1"/>
    <property type="match status" value="1"/>
</dbReference>
<evidence type="ECO:0000313" key="7">
    <source>
        <dbReference type="Proteomes" id="UP000027195"/>
    </source>
</evidence>
<accession>A0A067MV56</accession>
<feature type="domain" description="Helicase C-terminal" evidence="5">
    <location>
        <begin position="536"/>
        <end position="694"/>
    </location>
</feature>
<dbReference type="InterPro" id="IPR001650">
    <property type="entry name" value="Helicase_C-like"/>
</dbReference>
<dbReference type="SUPFAM" id="SSF46785">
    <property type="entry name" value="Winged helix' DNA-binding domain"/>
    <property type="match status" value="1"/>
</dbReference>
<dbReference type="InterPro" id="IPR011545">
    <property type="entry name" value="DEAD/DEAH_box_helicase_dom"/>
</dbReference>
<keyword evidence="1" id="KW-0547">Nucleotide-binding</keyword>
<dbReference type="PANTHER" id="PTHR47957:SF3">
    <property type="entry name" value="ATP-DEPENDENT HELICASE HRQ1"/>
    <property type="match status" value="1"/>
</dbReference>
<reference evidence="7" key="1">
    <citation type="journal article" date="2014" name="Proc. Natl. Acad. Sci. U.S.A.">
        <title>Extensive sampling of basidiomycete genomes demonstrates inadequacy of the white-rot/brown-rot paradigm for wood decay fungi.</title>
        <authorList>
            <person name="Riley R."/>
            <person name="Salamov A.A."/>
            <person name="Brown D.W."/>
            <person name="Nagy L.G."/>
            <person name="Floudas D."/>
            <person name="Held B.W."/>
            <person name="Levasseur A."/>
            <person name="Lombard V."/>
            <person name="Morin E."/>
            <person name="Otillar R."/>
            <person name="Lindquist E.A."/>
            <person name="Sun H."/>
            <person name="LaButti K.M."/>
            <person name="Schmutz J."/>
            <person name="Jabbour D."/>
            <person name="Luo H."/>
            <person name="Baker S.E."/>
            <person name="Pisabarro A.G."/>
            <person name="Walton J.D."/>
            <person name="Blanchette R.A."/>
            <person name="Henrissat B."/>
            <person name="Martin F."/>
            <person name="Cullen D."/>
            <person name="Hibbett D.S."/>
            <person name="Grigoriev I.V."/>
        </authorList>
    </citation>
    <scope>NUCLEOTIDE SEQUENCE [LARGE SCALE GENOMIC DNA]</scope>
    <source>
        <strain evidence="7">FD-172 SS1</strain>
    </source>
</reference>
<dbReference type="InterPro" id="IPR014001">
    <property type="entry name" value="Helicase_ATP-bd"/>
</dbReference>
<dbReference type="SMART" id="SM00487">
    <property type="entry name" value="DEXDc"/>
    <property type="match status" value="1"/>
</dbReference>
<dbReference type="PROSITE" id="PS51192">
    <property type="entry name" value="HELICASE_ATP_BIND_1"/>
    <property type="match status" value="1"/>
</dbReference>
<keyword evidence="2" id="KW-0067">ATP-binding</keyword>
<dbReference type="Pfam" id="PF00270">
    <property type="entry name" value="DEAD"/>
    <property type="match status" value="1"/>
</dbReference>
<dbReference type="STRING" id="930990.A0A067MV56"/>
<dbReference type="HOGENOM" id="CLU_000809_1_0_1"/>
<feature type="compositionally biased region" description="Low complexity" evidence="3">
    <location>
        <begin position="30"/>
        <end position="40"/>
    </location>
</feature>
<dbReference type="Proteomes" id="UP000027195">
    <property type="component" value="Unassembled WGS sequence"/>
</dbReference>
<evidence type="ECO:0000256" key="3">
    <source>
        <dbReference type="SAM" id="MobiDB-lite"/>
    </source>
</evidence>
<dbReference type="InterPro" id="IPR036390">
    <property type="entry name" value="WH_DNA-bd_sf"/>
</dbReference>
<dbReference type="SUPFAM" id="SSF52540">
    <property type="entry name" value="P-loop containing nucleoside triphosphate hydrolases"/>
    <property type="match status" value="1"/>
</dbReference>
<evidence type="ECO:0000259" key="4">
    <source>
        <dbReference type="PROSITE" id="PS51192"/>
    </source>
</evidence>
<feature type="region of interest" description="Disordered" evidence="3">
    <location>
        <begin position="1"/>
        <end position="40"/>
    </location>
</feature>